<dbReference type="EMBL" id="LGSR01000002">
    <property type="protein sequence ID" value="KOS22703.1"/>
    <property type="molecule type" value="Genomic_DNA"/>
</dbReference>
<feature type="compositionally biased region" description="Basic and acidic residues" evidence="1">
    <location>
        <begin position="272"/>
        <end position="307"/>
    </location>
</feature>
<keyword evidence="3" id="KW-1185">Reference proteome</keyword>
<feature type="compositionally biased region" description="Pro residues" evidence="1">
    <location>
        <begin position="23"/>
        <end position="34"/>
    </location>
</feature>
<dbReference type="Proteomes" id="UP000053831">
    <property type="component" value="Unassembled WGS sequence"/>
</dbReference>
<feature type="region of interest" description="Disordered" evidence="1">
    <location>
        <begin position="1"/>
        <end position="126"/>
    </location>
</feature>
<name>A0A0N0RU66_ESCWE</name>
<evidence type="ECO:0000313" key="3">
    <source>
        <dbReference type="Proteomes" id="UP000053831"/>
    </source>
</evidence>
<sequence length="323" mass="35901">MAIWPFRFKSSTKGSAGATADDLPPPPPPPPLPPAAKEATLKRAASKRKQALPPPEDASIRTPRSFTFTAHAPGPTCAGRKKQDGATKAITQAPPLADLVPTLHHKRTDSDLTGRKSAQRAREELDREAEIKAMSSFPFMTVRAVTYSDASDAAPKQIHRRVRTEGPEPPWRYPVSEASPVQSPPGSSLSLESELASYQISALDALAPRPTLRCVPPRMLPSRSSAPVRRPSQKKRTLVAREPISEETLKAHKRIDDLADDLDASDLRELLERDARRRERQRQNERDKTERKLARRAERQRLREAEARMSGAPLPKNLERGSW</sequence>
<feature type="compositionally biased region" description="Low complexity" evidence="1">
    <location>
        <begin position="221"/>
        <end position="230"/>
    </location>
</feature>
<dbReference type="AlphaFoldDB" id="A0A0N0RU66"/>
<comment type="caution">
    <text evidence="2">The sequence shown here is derived from an EMBL/GenBank/DDBJ whole genome shotgun (WGS) entry which is preliminary data.</text>
</comment>
<proteinExistence type="predicted"/>
<organism evidence="2 3">
    <name type="scientific">Escovopsis weberi</name>
    <dbReference type="NCBI Taxonomy" id="150374"/>
    <lineage>
        <taxon>Eukaryota</taxon>
        <taxon>Fungi</taxon>
        <taxon>Dikarya</taxon>
        <taxon>Ascomycota</taxon>
        <taxon>Pezizomycotina</taxon>
        <taxon>Sordariomycetes</taxon>
        <taxon>Hypocreomycetidae</taxon>
        <taxon>Hypocreales</taxon>
        <taxon>Hypocreaceae</taxon>
        <taxon>Escovopsis</taxon>
    </lineage>
</organism>
<evidence type="ECO:0000313" key="2">
    <source>
        <dbReference type="EMBL" id="KOS22703.1"/>
    </source>
</evidence>
<accession>A0A0N0RU66</accession>
<evidence type="ECO:0000256" key="1">
    <source>
        <dbReference type="SAM" id="MobiDB-lite"/>
    </source>
</evidence>
<feature type="region of interest" description="Disordered" evidence="1">
    <location>
        <begin position="148"/>
        <end position="193"/>
    </location>
</feature>
<reference evidence="2 3" key="1">
    <citation type="submission" date="2015-07" db="EMBL/GenBank/DDBJ databases">
        <title>The genome of the fungus Escovopsis weberi, a specialized disease agent of ant agriculture.</title>
        <authorList>
            <person name="de Man T.J."/>
            <person name="Stajich J.E."/>
            <person name="Kubicek C.P."/>
            <person name="Chenthamara K."/>
            <person name="Atanasova L."/>
            <person name="Druzhinina I.S."/>
            <person name="Birnbaum S."/>
            <person name="Barribeau S.M."/>
            <person name="Teiling C."/>
            <person name="Suen G."/>
            <person name="Currie C."/>
            <person name="Gerardo N.M."/>
        </authorList>
    </citation>
    <scope>NUCLEOTIDE SEQUENCE [LARGE SCALE GENOMIC DNA]</scope>
</reference>
<dbReference type="OrthoDB" id="4152802at2759"/>
<feature type="region of interest" description="Disordered" evidence="1">
    <location>
        <begin position="207"/>
        <end position="244"/>
    </location>
</feature>
<gene>
    <name evidence="2" type="ORF">ESCO_003883</name>
</gene>
<feature type="region of interest" description="Disordered" evidence="1">
    <location>
        <begin position="272"/>
        <end position="323"/>
    </location>
</feature>
<protein>
    <submittedName>
        <fullName evidence="2">Uncharacterized protein</fullName>
    </submittedName>
</protein>
<feature type="compositionally biased region" description="Basic and acidic residues" evidence="1">
    <location>
        <begin position="108"/>
        <end position="126"/>
    </location>
</feature>